<proteinExistence type="predicted"/>
<evidence type="ECO:0000256" key="1">
    <source>
        <dbReference type="SAM" id="MobiDB-lite"/>
    </source>
</evidence>
<accession>A0A835VA01</accession>
<protein>
    <submittedName>
        <fullName evidence="2">Uncharacterized protein</fullName>
    </submittedName>
</protein>
<feature type="region of interest" description="Disordered" evidence="1">
    <location>
        <begin position="1"/>
        <end position="24"/>
    </location>
</feature>
<evidence type="ECO:0000313" key="3">
    <source>
        <dbReference type="Proteomes" id="UP000636800"/>
    </source>
</evidence>
<keyword evidence="3" id="KW-1185">Reference proteome</keyword>
<comment type="caution">
    <text evidence="2">The sequence shown here is derived from an EMBL/GenBank/DDBJ whole genome shotgun (WGS) entry which is preliminary data.</text>
</comment>
<organism evidence="2 3">
    <name type="scientific">Vanilla planifolia</name>
    <name type="common">Vanilla</name>
    <dbReference type="NCBI Taxonomy" id="51239"/>
    <lineage>
        <taxon>Eukaryota</taxon>
        <taxon>Viridiplantae</taxon>
        <taxon>Streptophyta</taxon>
        <taxon>Embryophyta</taxon>
        <taxon>Tracheophyta</taxon>
        <taxon>Spermatophyta</taxon>
        <taxon>Magnoliopsida</taxon>
        <taxon>Liliopsida</taxon>
        <taxon>Asparagales</taxon>
        <taxon>Orchidaceae</taxon>
        <taxon>Vanilloideae</taxon>
        <taxon>Vanilleae</taxon>
        <taxon>Vanilla</taxon>
    </lineage>
</organism>
<dbReference type="PANTHER" id="PTHR31903:SF4">
    <property type="entry name" value="OS11G0490300 PROTEIN"/>
    <property type="match status" value="1"/>
</dbReference>
<feature type="compositionally biased region" description="Basic and acidic residues" evidence="1">
    <location>
        <begin position="1"/>
        <end position="12"/>
    </location>
</feature>
<evidence type="ECO:0000313" key="2">
    <source>
        <dbReference type="EMBL" id="KAG0489250.1"/>
    </source>
</evidence>
<sequence>MKSLDPKGDGKIHPSPPSPALADSAATPRKEAAAILRLLPAAIIALTAALGNDDKLVLAYLIKRSMSGLATEELCRCRRTGNFHRPLLDCGCFDCYRSFWSRWNCSPDRELIHQAIEAFEEHLASSEHTGGVEGVNDGGARRVVDWKVQGKNGKKGRKRGKKIETATFNHNDVAQVEAAIAEIGRVFEEETREDVEKDEEAVELEVDEVFREIEIAQPSLPICEHRRDWPDVKASFCSRLWNLWGP</sequence>
<dbReference type="AlphaFoldDB" id="A0A835VA01"/>
<dbReference type="EMBL" id="JADCNL010000003">
    <property type="protein sequence ID" value="KAG0489250.1"/>
    <property type="molecule type" value="Genomic_DNA"/>
</dbReference>
<name>A0A835VA01_VANPL</name>
<dbReference type="OrthoDB" id="7773036at2759"/>
<reference evidence="2 3" key="1">
    <citation type="journal article" date="2020" name="Nat. Food">
        <title>A phased Vanilla planifolia genome enables genetic improvement of flavour and production.</title>
        <authorList>
            <person name="Hasing T."/>
            <person name="Tang H."/>
            <person name="Brym M."/>
            <person name="Khazi F."/>
            <person name="Huang T."/>
            <person name="Chambers A.H."/>
        </authorList>
    </citation>
    <scope>NUCLEOTIDE SEQUENCE [LARGE SCALE GENOMIC DNA]</scope>
    <source>
        <tissue evidence="2">Leaf</tissue>
    </source>
</reference>
<dbReference type="Proteomes" id="UP000636800">
    <property type="component" value="Chromosome 3"/>
</dbReference>
<gene>
    <name evidence="2" type="ORF">HPP92_008061</name>
</gene>
<dbReference type="PANTHER" id="PTHR31903">
    <property type="entry name" value="F12F1.11-RELATED"/>
    <property type="match status" value="1"/>
</dbReference>